<dbReference type="HAMAP" id="MF_01385">
    <property type="entry name" value="UreF"/>
    <property type="match status" value="1"/>
</dbReference>
<dbReference type="PANTHER" id="PTHR33620:SF1">
    <property type="entry name" value="UREASE ACCESSORY PROTEIN F"/>
    <property type="match status" value="1"/>
</dbReference>
<dbReference type="InterPro" id="IPR038277">
    <property type="entry name" value="UreF_sf"/>
</dbReference>
<evidence type="ECO:0000256" key="3">
    <source>
        <dbReference type="HAMAP-Rule" id="MF_01385"/>
    </source>
</evidence>
<comment type="function">
    <text evidence="3">Required for maturation of urease via the functional incorporation of the urease nickel metallocenter.</text>
</comment>
<proteinExistence type="inferred from homology"/>
<dbReference type="Proteomes" id="UP001549047">
    <property type="component" value="Unassembled WGS sequence"/>
</dbReference>
<evidence type="ECO:0000313" key="5">
    <source>
        <dbReference type="Proteomes" id="UP001549047"/>
    </source>
</evidence>
<keyword evidence="1 3" id="KW-0996">Nickel insertion</keyword>
<evidence type="ECO:0000256" key="1">
    <source>
        <dbReference type="ARBA" id="ARBA00022988"/>
    </source>
</evidence>
<comment type="subcellular location">
    <subcellularLocation>
        <location evidence="3">Cytoplasm</location>
    </subcellularLocation>
</comment>
<accession>A0ABV2ITX0</accession>
<comment type="similarity">
    <text evidence="3">Belongs to the UreF family.</text>
</comment>
<comment type="subunit">
    <text evidence="3">UreD, UreF and UreG form a complex that acts as a GTP-hydrolysis-dependent molecular chaperone, activating the urease apoprotein by helping to assemble the nickel containing metallocenter of UreC. The UreE protein probably delivers the nickel.</text>
</comment>
<dbReference type="PANTHER" id="PTHR33620">
    <property type="entry name" value="UREASE ACCESSORY PROTEIN F"/>
    <property type="match status" value="1"/>
</dbReference>
<evidence type="ECO:0000256" key="2">
    <source>
        <dbReference type="ARBA" id="ARBA00023186"/>
    </source>
</evidence>
<dbReference type="PIRSF" id="PIRSF009467">
    <property type="entry name" value="Ureas_acces_UreF"/>
    <property type="match status" value="1"/>
</dbReference>
<keyword evidence="3" id="KW-0963">Cytoplasm</keyword>
<sequence>MAITTTERRHTTALIRLMTWLSPAFPIGAFAYSGGLERAIADGRIGDRAGLQVWLDGLMTHGAMKTDAIFFSLSYRACGESVLAGINDLALALAGSAERLGETVSLGTAFVDAARDWPHPVLSEVRARADGRVAYPVAAGAIAGAHETGLEAGLAAYLHANLSQLVSVAIRCGVIGQREGVGLIASFESHVASLAGELVDCSEDDLGSATFIAEISSLKHEIQTTRLFRS</sequence>
<name>A0ABV2ITX0_9HYPH</name>
<dbReference type="EMBL" id="JBEPMB010000001">
    <property type="protein sequence ID" value="MET3611903.1"/>
    <property type="molecule type" value="Genomic_DNA"/>
</dbReference>
<keyword evidence="2 3" id="KW-0143">Chaperone</keyword>
<evidence type="ECO:0000313" key="4">
    <source>
        <dbReference type="EMBL" id="MET3611903.1"/>
    </source>
</evidence>
<comment type="caution">
    <text evidence="4">The sequence shown here is derived from an EMBL/GenBank/DDBJ whole genome shotgun (WGS) entry which is preliminary data.</text>
</comment>
<dbReference type="RefSeq" id="WP_354554381.1">
    <property type="nucleotide sequence ID" value="NZ_JBEPMB010000001.1"/>
</dbReference>
<organism evidence="4 5">
    <name type="scientific">Rhizobium aquaticum</name>
    <dbReference type="NCBI Taxonomy" id="1549636"/>
    <lineage>
        <taxon>Bacteria</taxon>
        <taxon>Pseudomonadati</taxon>
        <taxon>Pseudomonadota</taxon>
        <taxon>Alphaproteobacteria</taxon>
        <taxon>Hyphomicrobiales</taxon>
        <taxon>Rhizobiaceae</taxon>
        <taxon>Rhizobium/Agrobacterium group</taxon>
        <taxon>Rhizobium</taxon>
    </lineage>
</organism>
<keyword evidence="5" id="KW-1185">Reference proteome</keyword>
<dbReference type="Gene3D" id="1.10.4190.10">
    <property type="entry name" value="Urease accessory protein UreF"/>
    <property type="match status" value="1"/>
</dbReference>
<protein>
    <recommendedName>
        <fullName evidence="3">Urease accessory protein UreF</fullName>
    </recommendedName>
</protein>
<dbReference type="InterPro" id="IPR002639">
    <property type="entry name" value="UreF"/>
</dbReference>
<gene>
    <name evidence="3" type="primary">ureF</name>
    <name evidence="4" type="ORF">ABID16_000208</name>
</gene>
<reference evidence="4 5" key="1">
    <citation type="submission" date="2024-06" db="EMBL/GenBank/DDBJ databases">
        <title>Genomic Encyclopedia of Type Strains, Phase IV (KMG-IV): sequencing the most valuable type-strain genomes for metagenomic binning, comparative biology and taxonomic classification.</title>
        <authorList>
            <person name="Goeker M."/>
        </authorList>
    </citation>
    <scope>NUCLEOTIDE SEQUENCE [LARGE SCALE GENOMIC DNA]</scope>
    <source>
        <strain evidence="4 5">DSM 29780</strain>
    </source>
</reference>
<dbReference type="Pfam" id="PF01730">
    <property type="entry name" value="UreF"/>
    <property type="match status" value="1"/>
</dbReference>